<feature type="region of interest" description="Disordered" evidence="5">
    <location>
        <begin position="493"/>
        <end position="519"/>
    </location>
</feature>
<evidence type="ECO:0000313" key="8">
    <source>
        <dbReference type="Proteomes" id="UP000430508"/>
    </source>
</evidence>
<keyword evidence="1" id="KW-0677">Repeat</keyword>
<evidence type="ECO:0000256" key="3">
    <source>
        <dbReference type="ARBA" id="ARBA00022840"/>
    </source>
</evidence>
<feature type="domain" description="ABC transporter" evidence="6">
    <location>
        <begin position="282"/>
        <end position="500"/>
    </location>
</feature>
<proteinExistence type="predicted"/>
<feature type="compositionally biased region" description="Basic and acidic residues" evidence="5">
    <location>
        <begin position="493"/>
        <end position="504"/>
    </location>
</feature>
<dbReference type="InterPro" id="IPR037118">
    <property type="entry name" value="Val-tRNA_synth_C_sf"/>
</dbReference>
<dbReference type="GO" id="GO:0003677">
    <property type="term" value="F:DNA binding"/>
    <property type="evidence" value="ECO:0007669"/>
    <property type="project" value="InterPro"/>
</dbReference>
<dbReference type="InterPro" id="IPR017871">
    <property type="entry name" value="ABC_transporter-like_CS"/>
</dbReference>
<dbReference type="EMBL" id="CP046996">
    <property type="protein sequence ID" value="QHA00611.1"/>
    <property type="molecule type" value="Genomic_DNA"/>
</dbReference>
<keyword evidence="4" id="KW-0175">Coiled coil</keyword>
<dbReference type="Gene3D" id="1.10.287.380">
    <property type="entry name" value="Valyl-tRNA synthetase, C-terminal domain"/>
    <property type="match status" value="1"/>
</dbReference>
<feature type="domain" description="ABC transporter" evidence="6">
    <location>
        <begin position="4"/>
        <end position="218"/>
    </location>
</feature>
<dbReference type="PANTHER" id="PTHR42855:SF1">
    <property type="entry name" value="ABC TRANSPORTER DOMAIN-CONTAINING PROTEIN"/>
    <property type="match status" value="1"/>
</dbReference>
<organism evidence="7 8">
    <name type="scientific">Dehalobacter restrictus</name>
    <dbReference type="NCBI Taxonomy" id="55583"/>
    <lineage>
        <taxon>Bacteria</taxon>
        <taxon>Bacillati</taxon>
        <taxon>Bacillota</taxon>
        <taxon>Clostridia</taxon>
        <taxon>Eubacteriales</taxon>
        <taxon>Desulfitobacteriaceae</taxon>
        <taxon>Dehalobacter</taxon>
    </lineage>
</organism>
<dbReference type="InterPro" id="IPR032781">
    <property type="entry name" value="ABC_tran_Xtn"/>
</dbReference>
<dbReference type="CDD" id="cd03221">
    <property type="entry name" value="ABCF_EF-3"/>
    <property type="match status" value="2"/>
</dbReference>
<keyword evidence="3 7" id="KW-0067">ATP-binding</keyword>
<gene>
    <name evidence="7" type="ORF">GQ588_08190</name>
</gene>
<dbReference type="Pfam" id="PF00005">
    <property type="entry name" value="ABC_tran"/>
    <property type="match status" value="2"/>
</dbReference>
<dbReference type="SUPFAM" id="SSF52540">
    <property type="entry name" value="P-loop containing nucleoside triphosphate hydrolases"/>
    <property type="match status" value="2"/>
</dbReference>
<dbReference type="InterPro" id="IPR027417">
    <property type="entry name" value="P-loop_NTPase"/>
</dbReference>
<dbReference type="FunFam" id="3.40.50.300:FF:000309">
    <property type="entry name" value="ABC transporter ATP-binding protein"/>
    <property type="match status" value="1"/>
</dbReference>
<feature type="compositionally biased region" description="Low complexity" evidence="5">
    <location>
        <begin position="505"/>
        <end position="519"/>
    </location>
</feature>
<dbReference type="Pfam" id="PF16326">
    <property type="entry name" value="ABC_tran_CTD"/>
    <property type="match status" value="1"/>
</dbReference>
<dbReference type="FunFam" id="3.40.50.300:FF:000011">
    <property type="entry name" value="Putative ABC transporter ATP-binding component"/>
    <property type="match status" value="1"/>
</dbReference>
<evidence type="ECO:0000313" key="7">
    <source>
        <dbReference type="EMBL" id="QHA00611.1"/>
    </source>
</evidence>
<sequence>MILLSAEKITKSYSEKKLLKDMSLFINEGDKIGVIGTNGTGKSTFLKIIAEIETPDAGTVTMASGVRISYLPQNPIFGEHLTVLEQVFLGASSEDQDLMEYEAKSILTRLGITDFSMDVSFLSGGEKKRVAIARALVKPSEILILDEPTNHLDNEMVLWLENYLRKYSGAIVMITHDRYFLDRVTNRMIEISRGNLYSYPANYTKYLELKAQREEMEISTERKTSSLYKTELEWISRGARARGTKSKERIERFKQLSERERPTAGEKLNLSSVASRLGKKTIEMNHIAKSYTGKMLIRDFDHIILRDARIGIVGKNGCGKSTLLKMIMGLVEPDSGTIVTGETVRIGYFSQESEEMDPSQRVIAYIRGIAENIETVDGTVTATQMLERFLFPADLQWNTIAKLSGGERRRLYLLSVLMKAPNILLLDEPSNDLDIETLTILEDYLENFNGAVVVVSHDRYFLDKVVDRIFEFQEDGTLRQYVGGYSDYQEQITDKGREEKDSSKRNSPSSGSSTSNTIITSSNIGISDQFNCSDPQGETAEPRKKLKFTYKEEQEYRKIEEEIAQLEANLRTLDETISRETSNYAKLQELLSEKEALECAIAGKMERWIYLNDLAEKIAAAKL</sequence>
<evidence type="ECO:0000256" key="2">
    <source>
        <dbReference type="ARBA" id="ARBA00022741"/>
    </source>
</evidence>
<dbReference type="InterPro" id="IPR032524">
    <property type="entry name" value="ABC_tran_C"/>
</dbReference>
<dbReference type="GO" id="GO:0005524">
    <property type="term" value="F:ATP binding"/>
    <property type="evidence" value="ECO:0007669"/>
    <property type="project" value="UniProtKB-KW"/>
</dbReference>
<dbReference type="SMART" id="SM00382">
    <property type="entry name" value="AAA"/>
    <property type="match status" value="2"/>
</dbReference>
<dbReference type="RefSeq" id="WP_019226107.1">
    <property type="nucleotide sequence ID" value="NZ_CP046996.1"/>
</dbReference>
<dbReference type="InterPro" id="IPR003593">
    <property type="entry name" value="AAA+_ATPase"/>
</dbReference>
<dbReference type="InterPro" id="IPR003439">
    <property type="entry name" value="ABC_transporter-like_ATP-bd"/>
</dbReference>
<protein>
    <submittedName>
        <fullName evidence="7">ATP-binding cassette domain-containing protein</fullName>
    </submittedName>
</protein>
<dbReference type="Gene3D" id="3.40.50.300">
    <property type="entry name" value="P-loop containing nucleotide triphosphate hydrolases"/>
    <property type="match status" value="2"/>
</dbReference>
<dbReference type="Pfam" id="PF12848">
    <property type="entry name" value="ABC_tran_Xtn"/>
    <property type="match status" value="1"/>
</dbReference>
<dbReference type="GO" id="GO:0016887">
    <property type="term" value="F:ATP hydrolysis activity"/>
    <property type="evidence" value="ECO:0007669"/>
    <property type="project" value="InterPro"/>
</dbReference>
<dbReference type="Proteomes" id="UP000430508">
    <property type="component" value="Chromosome"/>
</dbReference>
<evidence type="ECO:0000259" key="6">
    <source>
        <dbReference type="PROSITE" id="PS50893"/>
    </source>
</evidence>
<feature type="coiled-coil region" evidence="4">
    <location>
        <begin position="549"/>
        <end position="607"/>
    </location>
</feature>
<keyword evidence="2" id="KW-0547">Nucleotide-binding</keyword>
<dbReference type="PROSITE" id="PS50893">
    <property type="entry name" value="ABC_TRANSPORTER_2"/>
    <property type="match status" value="2"/>
</dbReference>
<name>A0A857DIR1_9FIRM</name>
<evidence type="ECO:0000256" key="4">
    <source>
        <dbReference type="SAM" id="Coils"/>
    </source>
</evidence>
<dbReference type="PANTHER" id="PTHR42855">
    <property type="entry name" value="ABC TRANSPORTER ATP-BINDING SUBUNIT"/>
    <property type="match status" value="1"/>
</dbReference>
<accession>A0A857DIR1</accession>
<dbReference type="InterPro" id="IPR051309">
    <property type="entry name" value="ABCF_ATPase"/>
</dbReference>
<dbReference type="PROSITE" id="PS00211">
    <property type="entry name" value="ABC_TRANSPORTER_1"/>
    <property type="match status" value="1"/>
</dbReference>
<evidence type="ECO:0000256" key="5">
    <source>
        <dbReference type="SAM" id="MobiDB-lite"/>
    </source>
</evidence>
<reference evidence="7 8" key="1">
    <citation type="submission" date="2019-12" db="EMBL/GenBank/DDBJ databases">
        <title>Sequence classification of anaerobic respiratory reductive dehalogenases: First we see many, then we see few.</title>
        <authorList>
            <person name="Molenda O."/>
            <person name="Puentes Jacome L.A."/>
            <person name="Cao X."/>
            <person name="Nesbo C.L."/>
            <person name="Tang S."/>
            <person name="Morson N."/>
            <person name="Patron J."/>
            <person name="Lomheim L."/>
            <person name="Wishart D.S."/>
            <person name="Edwards E.A."/>
        </authorList>
    </citation>
    <scope>NUCLEOTIDE SEQUENCE [LARGE SCALE GENOMIC DNA]</scope>
    <source>
        <strain evidence="7 8">12DCA</strain>
    </source>
</reference>
<dbReference type="AlphaFoldDB" id="A0A857DIR1"/>
<evidence type="ECO:0000256" key="1">
    <source>
        <dbReference type="ARBA" id="ARBA00022737"/>
    </source>
</evidence>